<dbReference type="Pfam" id="PF14223">
    <property type="entry name" value="Retrotran_gag_2"/>
    <property type="match status" value="1"/>
</dbReference>
<proteinExistence type="predicted"/>
<evidence type="ECO:0000256" key="1">
    <source>
        <dbReference type="SAM" id="MobiDB-lite"/>
    </source>
</evidence>
<dbReference type="RefSeq" id="XP_014181749.1">
    <property type="nucleotide sequence ID" value="XM_014326274.1"/>
</dbReference>
<evidence type="ECO:0000313" key="3">
    <source>
        <dbReference type="Proteomes" id="UP000002748"/>
    </source>
</evidence>
<feature type="region of interest" description="Disordered" evidence="1">
    <location>
        <begin position="195"/>
        <end position="417"/>
    </location>
</feature>
<feature type="compositionally biased region" description="Basic and acidic residues" evidence="1">
    <location>
        <begin position="1041"/>
        <end position="1052"/>
    </location>
</feature>
<sequence length="1070" mass="118883">MDNIERRRLKVPQLPIPTLTDAASAAAWRQTLVQTFVLLDYHNTLYQQTAPTGWKWSKADSEEVTWEQQQSWAIDVFLSTIAKEHYKNLASQKETVAAAWTRLNDKFKASQGEIAVYYRLPTLEPGFDSEQAEAHLSLFDQRFILLTACGIKLTDDMKVGMFVGSLPPDWDADFLKQKRTWPMYRKRFEWMTAPHRLGKKKSDKPSEAQTDKPAAVDSDAKPDLGVPEKQEKPSQLRQSWTEKRQQQEAQQEHARPIRQPRPPPQAEADGSSSKTLRPQPSHSKLRKPSHGNGDNAHGEGSSLLNRRVSTSRSHPRPHPPHKPKPTTTQPKSAAQADPAGPKFSQSNPFDVLGDMDGASEAGSSTAAASSSAAAGRLRSSNRPGSSASSHAEAGPSRHHRKMSHSEGRASRSSDVDQLATGMQDLSTEYCTNCHVSGHDVSRCYKRAWCSHCQIPGHHVSKCRRKAMGAPKRHRRKGEQREAIVEEEELEEDPEVLVEADHLSLINPATLAEACDSEEGPFWIEAMELEKARLLRNGTIEESALPEGQRAGFTDWAYCRQIKRDYAKYRCRVHGLEEERGDVAGSIPALRVILSYGASLGMRFRHLSVDMSVPLAEPAYVSAPNGAGVWKVNKFLRGMKGSSKALDRALRDCLLACDFKKCKEDGVFVLLSPQGRPRAIVFQQGDDVLVASWTAGLKTIVPVIKTKIKDSGGSVDDLGDPALFLGIGVECFPHNCDVLLQQNHYVDHILAGVSELSTVEDRTSPLAPGTLEELASAPPETETPVDRKWWRKILNQLGWLARCTRPDIAFAVAYLSRFSNSTTLGNAHRAALLNLLAYLRARREFEFKLGNDEDTSEPHCARAYSHGFMAPALDVSHVGWALLLDGSTVDWASHKSSVAATGLEADLVAQGEAAHRLVWLHDLLTELGVVVSPHGLLFGDNCGVVNNQATLVEVFKRNKHVLAEYQFMLDLESKDRLRLHGCDDDQPAKMCSMPVTGAEFNRYRLMYGLERQLDISQVEMMKGKTNEEALHHLLWEEDSDDDVRNENNERYPDGVDAANAPTVTYTTTQGQ</sequence>
<dbReference type="AlphaFoldDB" id="J6F616"/>
<gene>
    <name evidence="2" type="ORF">A1Q1_08127</name>
</gene>
<organism evidence="2 3">
    <name type="scientific">Trichosporon asahii var. asahii (strain ATCC 90039 / CBS 2479 / JCM 2466 / KCTC 7840 / NBRC 103889/ NCYC 2677 / UAMH 7654)</name>
    <name type="common">Yeast</name>
    <dbReference type="NCBI Taxonomy" id="1186058"/>
    <lineage>
        <taxon>Eukaryota</taxon>
        <taxon>Fungi</taxon>
        <taxon>Dikarya</taxon>
        <taxon>Basidiomycota</taxon>
        <taxon>Agaricomycotina</taxon>
        <taxon>Tremellomycetes</taxon>
        <taxon>Trichosporonales</taxon>
        <taxon>Trichosporonaceae</taxon>
        <taxon>Trichosporon</taxon>
    </lineage>
</organism>
<reference evidence="2 3" key="1">
    <citation type="journal article" date="2012" name="Eukaryot. Cell">
        <title>Draft genome sequence of CBS 2479, the standard type strain of Trichosporon asahii.</title>
        <authorList>
            <person name="Yang R.Y."/>
            <person name="Li H.T."/>
            <person name="Zhu H."/>
            <person name="Zhou G.P."/>
            <person name="Wang M."/>
            <person name="Wang L."/>
        </authorList>
    </citation>
    <scope>NUCLEOTIDE SEQUENCE [LARGE SCALE GENOMIC DNA]</scope>
    <source>
        <strain evidence="3">ATCC 90039 / CBS 2479 / JCM 2466 / KCTC 7840 / NCYC 2677 / UAMH 7654</strain>
    </source>
</reference>
<evidence type="ECO:0000313" key="2">
    <source>
        <dbReference type="EMBL" id="EJT50752.1"/>
    </source>
</evidence>
<comment type="caution">
    <text evidence="2">The sequence shown here is derived from an EMBL/GenBank/DDBJ whole genome shotgun (WGS) entry which is preliminary data.</text>
</comment>
<dbReference type="KEGG" id="tasa:A1Q1_08127"/>
<dbReference type="PANTHER" id="PTHR11439">
    <property type="entry name" value="GAG-POL-RELATED RETROTRANSPOSON"/>
    <property type="match status" value="1"/>
</dbReference>
<feature type="compositionally biased region" description="Basic and acidic residues" evidence="1">
    <location>
        <begin position="403"/>
        <end position="414"/>
    </location>
</feature>
<feature type="compositionally biased region" description="Low complexity" evidence="1">
    <location>
        <begin position="358"/>
        <end position="389"/>
    </location>
</feature>
<protein>
    <submittedName>
        <fullName evidence="2">Retroelement pol polyprotein-like protein</fullName>
    </submittedName>
</protein>
<feature type="region of interest" description="Disordered" evidence="1">
    <location>
        <begin position="1035"/>
        <end position="1070"/>
    </location>
</feature>
<dbReference type="Proteomes" id="UP000002748">
    <property type="component" value="Unassembled WGS sequence"/>
</dbReference>
<feature type="compositionally biased region" description="Polar residues" evidence="1">
    <location>
        <begin position="1060"/>
        <end position="1070"/>
    </location>
</feature>
<feature type="compositionally biased region" description="Basic and acidic residues" evidence="1">
    <location>
        <begin position="218"/>
        <end position="255"/>
    </location>
</feature>
<dbReference type="PANTHER" id="PTHR11439:SF467">
    <property type="entry name" value="INTEGRASE CATALYTIC DOMAIN-CONTAINING PROTEIN"/>
    <property type="match status" value="1"/>
</dbReference>
<feature type="compositionally biased region" description="Polar residues" evidence="1">
    <location>
        <begin position="270"/>
        <end position="282"/>
    </location>
</feature>
<dbReference type="VEuPathDB" id="FungiDB:A1Q1_08127"/>
<feature type="compositionally biased region" description="Basic residues" evidence="1">
    <location>
        <begin position="313"/>
        <end position="324"/>
    </location>
</feature>
<dbReference type="GeneID" id="25991639"/>
<dbReference type="HOGENOM" id="CLU_287733_0_0_1"/>
<accession>J6F616</accession>
<dbReference type="EMBL" id="ALBS01000093">
    <property type="protein sequence ID" value="EJT50752.1"/>
    <property type="molecule type" value="Genomic_DNA"/>
</dbReference>
<dbReference type="OrthoDB" id="1645289at2759"/>
<name>J6F616_TRIAS</name>